<organism evidence="2 3">
    <name type="scientific">Phanerochaete carnosa (strain HHB-10118-sp)</name>
    <name type="common">White-rot fungus</name>
    <name type="synonym">Peniophora carnosa</name>
    <dbReference type="NCBI Taxonomy" id="650164"/>
    <lineage>
        <taxon>Eukaryota</taxon>
        <taxon>Fungi</taxon>
        <taxon>Dikarya</taxon>
        <taxon>Basidiomycota</taxon>
        <taxon>Agaricomycotina</taxon>
        <taxon>Agaricomycetes</taxon>
        <taxon>Polyporales</taxon>
        <taxon>Phanerochaetaceae</taxon>
        <taxon>Phanerochaete</taxon>
    </lineage>
</organism>
<reference evidence="2 3" key="1">
    <citation type="journal article" date="2012" name="BMC Genomics">
        <title>Comparative genomics of the white-rot fungi, Phanerochaete carnosa and P. chrysosporium, to elucidate the genetic basis of the distinct wood types they colonize.</title>
        <authorList>
            <person name="Suzuki H."/>
            <person name="MacDonald J."/>
            <person name="Syed K."/>
            <person name="Salamov A."/>
            <person name="Hori C."/>
            <person name="Aerts A."/>
            <person name="Henrissat B."/>
            <person name="Wiebenga A."/>
            <person name="vanKuyk P.A."/>
            <person name="Barry K."/>
            <person name="Lindquist E."/>
            <person name="LaButti K."/>
            <person name="Lapidus A."/>
            <person name="Lucas S."/>
            <person name="Coutinho P."/>
            <person name="Gong Y."/>
            <person name="Samejima M."/>
            <person name="Mahadevan R."/>
            <person name="Abou-Zaid M."/>
            <person name="de Vries R.P."/>
            <person name="Igarashi K."/>
            <person name="Yadav J.S."/>
            <person name="Grigoriev I.V."/>
            <person name="Master E.R."/>
        </authorList>
    </citation>
    <scope>NUCLEOTIDE SEQUENCE [LARGE SCALE GENOMIC DNA]</scope>
    <source>
        <strain evidence="2 3">HHB-10118-sp</strain>
    </source>
</reference>
<feature type="region of interest" description="Disordered" evidence="1">
    <location>
        <begin position="1"/>
        <end position="56"/>
    </location>
</feature>
<name>K5VQS6_PHACS</name>
<sequence>MSSATDVPSETHEQRKVSFVLPSVSSAKAKPARAKRTSKSQSKSKSKSKRASAEAKLQASKYLASLLNQESEREQARRREAGLEPLMELTIPDDFVYTPRIYAFEFDKEVRAALTKWIRKACCIPDEDDPEWSVILACALTVLPKATGIHRLDVEFAIREGPAPEGEPESLPVLAVFYAYEYRKMHRRPTQKQVDKLSKILANRQPKWYTDMYPFDS</sequence>
<dbReference type="HOGENOM" id="CLU_110808_0_0_1"/>
<keyword evidence="3" id="KW-1185">Reference proteome</keyword>
<dbReference type="GeneID" id="18919271"/>
<protein>
    <submittedName>
        <fullName evidence="2">Uncharacterized protein</fullName>
    </submittedName>
</protein>
<dbReference type="AlphaFoldDB" id="K5VQS6"/>
<dbReference type="EMBL" id="JH930639">
    <property type="protein sequence ID" value="EKM48924.1"/>
    <property type="molecule type" value="Genomic_DNA"/>
</dbReference>
<dbReference type="RefSeq" id="XP_007402525.1">
    <property type="nucleotide sequence ID" value="XM_007402463.1"/>
</dbReference>
<dbReference type="InParanoid" id="K5VQS6"/>
<gene>
    <name evidence="2" type="ORF">PHACADRAFT_265982</name>
</gene>
<evidence type="ECO:0000256" key="1">
    <source>
        <dbReference type="SAM" id="MobiDB-lite"/>
    </source>
</evidence>
<dbReference type="Proteomes" id="UP000008370">
    <property type="component" value="Unassembled WGS sequence"/>
</dbReference>
<dbReference type="KEGG" id="pco:PHACADRAFT_265982"/>
<proteinExistence type="predicted"/>
<accession>K5VQS6</accession>
<evidence type="ECO:0000313" key="2">
    <source>
        <dbReference type="EMBL" id="EKM48924.1"/>
    </source>
</evidence>
<dbReference type="OrthoDB" id="2878435at2759"/>
<evidence type="ECO:0000313" key="3">
    <source>
        <dbReference type="Proteomes" id="UP000008370"/>
    </source>
</evidence>
<feature type="compositionally biased region" description="Basic residues" evidence="1">
    <location>
        <begin position="30"/>
        <end position="50"/>
    </location>
</feature>